<name>A0A192ID77_9ROSI</name>
<evidence type="ECO:0000256" key="8">
    <source>
        <dbReference type="HAMAP-Rule" id="MF_01316"/>
    </source>
</evidence>
<dbReference type="PANTHER" id="PTHR35772:SF1">
    <property type="entry name" value="PHOTOSYSTEM II REACTION CENTER PROTEIN I"/>
    <property type="match status" value="1"/>
</dbReference>
<dbReference type="HAMAP" id="MF_01316">
    <property type="entry name" value="PSII_PsbI"/>
    <property type="match status" value="1"/>
</dbReference>
<dbReference type="EMBL" id="KX256287">
    <property type="protein sequence ID" value="ANK79153.1"/>
    <property type="molecule type" value="Genomic_DNA"/>
</dbReference>
<proteinExistence type="inferred from homology"/>
<evidence type="ECO:0000256" key="7">
    <source>
        <dbReference type="ARBA" id="ARBA00023276"/>
    </source>
</evidence>
<dbReference type="GO" id="GO:0009539">
    <property type="term" value="C:photosystem II reaction center"/>
    <property type="evidence" value="ECO:0007669"/>
    <property type="project" value="InterPro"/>
</dbReference>
<keyword evidence="8" id="KW-0291">Formylation</keyword>
<evidence type="ECO:0000313" key="9">
    <source>
        <dbReference type="EMBL" id="ANK79153.1"/>
    </source>
</evidence>
<evidence type="ECO:0000256" key="3">
    <source>
        <dbReference type="ARBA" id="ARBA00022531"/>
    </source>
</evidence>
<dbReference type="PANTHER" id="PTHR35772">
    <property type="entry name" value="PHOTOSYSTEM II REACTION CENTER PROTEIN I"/>
    <property type="match status" value="1"/>
</dbReference>
<keyword evidence="9" id="KW-0150">Chloroplast</keyword>
<reference evidence="9" key="1">
    <citation type="submission" date="2016-05" db="EMBL/GenBank/DDBJ databases">
        <title>The complete chloroplast genome of Erythroxylum novogranatense.</title>
        <authorList>
            <person name="Keepers K.G."/>
            <person name="Vergara D."/>
            <person name="Calixto I.F."/>
            <person name="Rodriguez F."/>
            <person name="Sanchez J.A."/>
        </authorList>
    </citation>
    <scope>NUCLEOTIDE SEQUENCE</scope>
</reference>
<protein>
    <recommendedName>
        <fullName evidence="8">Photosystem II reaction center protein I</fullName>
        <shortName evidence="8">PSII-I</shortName>
    </recommendedName>
    <alternativeName>
        <fullName evidence="8">PSII 4.8 kDa protein</fullName>
    </alternativeName>
</protein>
<dbReference type="GeneID" id="33017662"/>
<dbReference type="NCBIfam" id="NF002735">
    <property type="entry name" value="PRK02655.1"/>
    <property type="match status" value="1"/>
</dbReference>
<comment type="subunit">
    <text evidence="8">PSII is composed of 1 copy each of membrane proteins PsbA, PsbB, PsbC, PsbD, PsbE, PsbF, PsbH, PsbI, PsbJ, PsbK, PsbL, PsbM, PsbT, PsbX, PsbY, PsbZ, Psb30/Ycf12, at least 3 peripheral proteins of the oxygen-evolving complex and a large number of cofactors. It forms dimeric complexes.</text>
</comment>
<keyword evidence="2 8" id="KW-0674">Reaction center</keyword>
<keyword evidence="5 8" id="KW-1133">Transmembrane helix</keyword>
<geneLocation type="chloroplast" evidence="9"/>
<keyword evidence="7 8" id="KW-0604">Photosystem II</keyword>
<evidence type="ECO:0000256" key="6">
    <source>
        <dbReference type="ARBA" id="ARBA00023136"/>
    </source>
</evidence>
<sequence>MFFFFFQTKKDFGDCVMLTLKLFVYTVVIFFVSLFIFGFLSNDPGRNPGREE</sequence>
<comment type="function">
    <text evidence="8">One of the components of the core complex of photosystem II (PSII), required for its stability and/or assembly. PSII is a light-driven water:plastoquinone oxidoreductase that uses light energy to abstract electrons from H(2)O, generating O(2) and a proton gradient subsequently used for ATP formation. It consists of a core antenna complex that captures photons, and an electron transfer chain that converts photonic excitation into a charge separation.</text>
</comment>
<dbReference type="InterPro" id="IPR003686">
    <property type="entry name" value="PSII_PsbI"/>
</dbReference>
<dbReference type="GO" id="GO:0009535">
    <property type="term" value="C:chloroplast thylakoid membrane"/>
    <property type="evidence" value="ECO:0007669"/>
    <property type="project" value="UniProtKB-SubCell"/>
</dbReference>
<organism evidence="9">
    <name type="scientific">Erythroxylum novogranatense</name>
    <dbReference type="NCBI Taxonomy" id="1862640"/>
    <lineage>
        <taxon>Eukaryota</taxon>
        <taxon>Viridiplantae</taxon>
        <taxon>Streptophyta</taxon>
        <taxon>Embryophyta</taxon>
        <taxon>Tracheophyta</taxon>
        <taxon>Spermatophyta</taxon>
        <taxon>Magnoliopsida</taxon>
        <taxon>eudicotyledons</taxon>
        <taxon>Gunneridae</taxon>
        <taxon>Pentapetalae</taxon>
        <taxon>rosids</taxon>
        <taxon>fabids</taxon>
        <taxon>Malpighiales</taxon>
        <taxon>Erythroxylaceae</taxon>
        <taxon>Erythroxylum</taxon>
    </lineage>
</organism>
<comment type="similarity">
    <text evidence="8">Belongs to the PsbI family.</text>
</comment>
<dbReference type="Pfam" id="PF02532">
    <property type="entry name" value="PsbI"/>
    <property type="match status" value="1"/>
</dbReference>
<comment type="subcellular location">
    <subcellularLocation>
        <location evidence="1">Membrane</location>
        <topology evidence="1">Single-pass membrane protein</topology>
    </subcellularLocation>
    <subcellularLocation>
        <location evidence="8">Plastid</location>
        <location evidence="8">Chloroplast thylakoid membrane</location>
        <topology evidence="8">Single-pass membrane protein</topology>
    </subcellularLocation>
</comment>
<keyword evidence="6 8" id="KW-0472">Membrane</keyword>
<dbReference type="InterPro" id="IPR037271">
    <property type="entry name" value="PSII_PsbI_sf"/>
</dbReference>
<evidence type="ECO:0000256" key="4">
    <source>
        <dbReference type="ARBA" id="ARBA00022692"/>
    </source>
</evidence>
<feature type="transmembrane region" description="Helical" evidence="8">
    <location>
        <begin position="20"/>
        <end position="40"/>
    </location>
</feature>
<keyword evidence="3 8" id="KW-0602">Photosynthesis</keyword>
<dbReference type="GO" id="GO:0015979">
    <property type="term" value="P:photosynthesis"/>
    <property type="evidence" value="ECO:0007669"/>
    <property type="project" value="UniProtKB-UniRule"/>
</dbReference>
<dbReference type="SUPFAM" id="SSF161041">
    <property type="entry name" value="Photosystem II reaction center protein I, PsbI"/>
    <property type="match status" value="1"/>
</dbReference>
<dbReference type="AlphaFoldDB" id="A0A192ID77"/>
<evidence type="ECO:0000256" key="2">
    <source>
        <dbReference type="ARBA" id="ARBA00022469"/>
    </source>
</evidence>
<gene>
    <name evidence="8 9" type="primary">psbI</name>
</gene>
<evidence type="ECO:0000256" key="1">
    <source>
        <dbReference type="ARBA" id="ARBA00004167"/>
    </source>
</evidence>
<keyword evidence="9" id="KW-0934">Plastid</keyword>
<dbReference type="RefSeq" id="YP_009266689.1">
    <property type="nucleotide sequence ID" value="NC_030601.1"/>
</dbReference>
<accession>A0A192ID77</accession>
<keyword evidence="4 8" id="KW-0812">Transmembrane</keyword>
<evidence type="ECO:0000256" key="5">
    <source>
        <dbReference type="ARBA" id="ARBA00022989"/>
    </source>
</evidence>
<keyword evidence="8" id="KW-0793">Thylakoid</keyword>